<dbReference type="Gene3D" id="2.40.110.10">
    <property type="entry name" value="Butyryl-CoA Dehydrogenase, subunit A, domain 2"/>
    <property type="match status" value="1"/>
</dbReference>
<dbReference type="Gene3D" id="1.20.140.10">
    <property type="entry name" value="Butyryl-CoA Dehydrogenase, subunit A, domain 3"/>
    <property type="match status" value="1"/>
</dbReference>
<name>A0A1W6ZJP5_9HYPH</name>
<organism evidence="3 4">
    <name type="scientific">Pseudorhodoplanes sinuspersici</name>
    <dbReference type="NCBI Taxonomy" id="1235591"/>
    <lineage>
        <taxon>Bacteria</taxon>
        <taxon>Pseudomonadati</taxon>
        <taxon>Pseudomonadota</taxon>
        <taxon>Alphaproteobacteria</taxon>
        <taxon>Hyphomicrobiales</taxon>
        <taxon>Pseudorhodoplanes</taxon>
    </lineage>
</organism>
<dbReference type="PANTHER" id="PTHR48083">
    <property type="entry name" value="MEDIUM-CHAIN SPECIFIC ACYL-COA DEHYDROGENASE, MITOCHONDRIAL-RELATED"/>
    <property type="match status" value="1"/>
</dbReference>
<comment type="similarity">
    <text evidence="2">Belongs to the HpaH/HsaA monooxygenase family.</text>
</comment>
<dbReference type="RefSeq" id="WP_086085962.1">
    <property type="nucleotide sequence ID" value="NZ_CP021112.1"/>
</dbReference>
<dbReference type="GO" id="GO:0003995">
    <property type="term" value="F:acyl-CoA dehydrogenase activity"/>
    <property type="evidence" value="ECO:0007669"/>
    <property type="project" value="TreeGrafter"/>
</dbReference>
<dbReference type="Gene3D" id="1.10.540.10">
    <property type="entry name" value="Acyl-CoA dehydrogenase/oxidase, N-terminal domain"/>
    <property type="match status" value="1"/>
</dbReference>
<reference evidence="3 4" key="1">
    <citation type="submission" date="2017-05" db="EMBL/GenBank/DDBJ databases">
        <title>Full genome sequence of Pseudorhodoplanes sinuspersici.</title>
        <authorList>
            <person name="Dastgheib S.M.M."/>
            <person name="Shavandi M."/>
            <person name="Tirandaz H."/>
        </authorList>
    </citation>
    <scope>NUCLEOTIDE SEQUENCE [LARGE SCALE GENOMIC DNA]</scope>
    <source>
        <strain evidence="3 4">RIPI110</strain>
    </source>
</reference>
<dbReference type="InterPro" id="IPR036250">
    <property type="entry name" value="AcylCo_DH-like_C"/>
</dbReference>
<dbReference type="InterPro" id="IPR050741">
    <property type="entry name" value="Acyl-CoA_dehydrogenase"/>
</dbReference>
<dbReference type="InterPro" id="IPR009100">
    <property type="entry name" value="AcylCoA_DH/oxidase_NM_dom_sf"/>
</dbReference>
<dbReference type="InterPro" id="IPR013786">
    <property type="entry name" value="AcylCoA_DH/ox_N"/>
</dbReference>
<keyword evidence="4" id="KW-1185">Reference proteome</keyword>
<dbReference type="InterPro" id="IPR013107">
    <property type="entry name" value="Acyl-CoA_DH_C"/>
</dbReference>
<dbReference type="InterPro" id="IPR037069">
    <property type="entry name" value="AcylCoA_DH/ox_N_sf"/>
</dbReference>
<dbReference type="InterPro" id="IPR046373">
    <property type="entry name" value="Acyl-CoA_Oxase/DH_mid-dom_sf"/>
</dbReference>
<dbReference type="SUPFAM" id="SSF47203">
    <property type="entry name" value="Acyl-CoA dehydrogenase C-terminal domain-like"/>
    <property type="match status" value="1"/>
</dbReference>
<dbReference type="GO" id="GO:0016712">
    <property type="term" value="F:oxidoreductase activity, acting on paired donors, with incorporation or reduction of molecular oxygen, reduced flavin or flavoprotein as one donor, and incorporation of one atom of oxygen"/>
    <property type="evidence" value="ECO:0007669"/>
    <property type="project" value="TreeGrafter"/>
</dbReference>
<dbReference type="EMBL" id="CP021112">
    <property type="protein sequence ID" value="ARP97643.1"/>
    <property type="molecule type" value="Genomic_DNA"/>
</dbReference>
<accession>A0A1W6ZJP5</accession>
<proteinExistence type="inferred from homology"/>
<dbReference type="Pfam" id="PF02771">
    <property type="entry name" value="Acyl-CoA_dh_N"/>
    <property type="match status" value="1"/>
</dbReference>
<keyword evidence="1" id="KW-0560">Oxidoreductase</keyword>
<dbReference type="GO" id="GO:0050660">
    <property type="term" value="F:flavin adenine dinucleotide binding"/>
    <property type="evidence" value="ECO:0007669"/>
    <property type="project" value="InterPro"/>
</dbReference>
<dbReference type="OrthoDB" id="7316074at2"/>
<dbReference type="SUPFAM" id="SSF56645">
    <property type="entry name" value="Acyl-CoA dehydrogenase NM domain-like"/>
    <property type="match status" value="1"/>
</dbReference>
<dbReference type="Pfam" id="PF08028">
    <property type="entry name" value="Acyl-CoA_dh_2"/>
    <property type="match status" value="1"/>
</dbReference>
<gene>
    <name evidence="3" type="ORF">CAK95_00050</name>
</gene>
<dbReference type="PANTHER" id="PTHR48083:SF19">
    <property type="entry name" value="FLAVIN-DEPENDENT MONOOXYGENASE, OXYGENASE SUBUNIT HSAA"/>
    <property type="match status" value="1"/>
</dbReference>
<sequence length="407" mass="44037">MQQEAKRSAAVHTLASRPEFADVIARIRKLAPEIGARALSAEKAKRVPQETMDALRDANVFRLMQPKRFGGYEYGPAELAQVGFELGRACGSTGWCSTLAVCFGWMTAFFPLEAQQEVWDDTNNLLAVSYIPTPKVEVVDGGIRITGSWPWASGVDSATWLILSAAIPNKDGPPTVAWCLVPVKDVVVDHNSWNVAGLRGTGSKTVHITERVFVPKHRILPLGAIFTGKIPGLDVPDNGQARFGYPTFGPTALVAPIVGMAQGAIDAFTETARDAKRMARPGVFEKVAEQPLIQSLIGRSAAHIEAARTLMVTSLRDGQDIVLAGGTPDIELRVRIRRNHGFASRTSADVVNEIFNKSGAAAADEKNSVQRFWRDANIAATHASIDWDTLSALYGTQQLGLQPQGIF</sequence>
<dbReference type="KEGG" id="psin:CAK95_00050"/>
<dbReference type="STRING" id="1235591.CAK95_00050"/>
<evidence type="ECO:0000256" key="2">
    <source>
        <dbReference type="ARBA" id="ARBA00049661"/>
    </source>
</evidence>
<dbReference type="PIRSF" id="PIRSF016578">
    <property type="entry name" value="HsaA"/>
    <property type="match status" value="1"/>
</dbReference>
<dbReference type="GO" id="GO:0005737">
    <property type="term" value="C:cytoplasm"/>
    <property type="evidence" value="ECO:0007669"/>
    <property type="project" value="TreeGrafter"/>
</dbReference>
<dbReference type="AlphaFoldDB" id="A0A1W6ZJP5"/>
<evidence type="ECO:0000256" key="1">
    <source>
        <dbReference type="ARBA" id="ARBA00023002"/>
    </source>
</evidence>
<protein>
    <submittedName>
        <fullName evidence="3">Uncharacterized protein</fullName>
    </submittedName>
</protein>
<dbReference type="GO" id="GO:0033539">
    <property type="term" value="P:fatty acid beta-oxidation using acyl-CoA dehydrogenase"/>
    <property type="evidence" value="ECO:0007669"/>
    <property type="project" value="TreeGrafter"/>
</dbReference>
<evidence type="ECO:0000313" key="4">
    <source>
        <dbReference type="Proteomes" id="UP000194137"/>
    </source>
</evidence>
<evidence type="ECO:0000313" key="3">
    <source>
        <dbReference type="EMBL" id="ARP97643.1"/>
    </source>
</evidence>
<dbReference type="Proteomes" id="UP000194137">
    <property type="component" value="Chromosome"/>
</dbReference>